<feature type="domain" description="Zn(2)-C6 fungal-type" evidence="7">
    <location>
        <begin position="30"/>
        <end position="60"/>
    </location>
</feature>
<keyword evidence="4" id="KW-0804">Transcription</keyword>
<keyword evidence="3" id="KW-0238">DNA-binding</keyword>
<name>A0A093XMW7_TALMA</name>
<feature type="region of interest" description="Disordered" evidence="6">
    <location>
        <begin position="1"/>
        <end position="29"/>
    </location>
</feature>
<dbReference type="GO" id="GO:0000981">
    <property type="term" value="F:DNA-binding transcription factor activity, RNA polymerase II-specific"/>
    <property type="evidence" value="ECO:0007669"/>
    <property type="project" value="InterPro"/>
</dbReference>
<evidence type="ECO:0000256" key="3">
    <source>
        <dbReference type="ARBA" id="ARBA00023125"/>
    </source>
</evidence>
<organism evidence="8">
    <name type="scientific">Talaromyces marneffei PM1</name>
    <dbReference type="NCBI Taxonomy" id="1077442"/>
    <lineage>
        <taxon>Eukaryota</taxon>
        <taxon>Fungi</taxon>
        <taxon>Dikarya</taxon>
        <taxon>Ascomycota</taxon>
        <taxon>Pezizomycotina</taxon>
        <taxon>Eurotiomycetes</taxon>
        <taxon>Eurotiomycetidae</taxon>
        <taxon>Eurotiales</taxon>
        <taxon>Trichocomaceae</taxon>
        <taxon>Talaromyces</taxon>
        <taxon>Talaromyces sect. Talaromyces</taxon>
    </lineage>
</organism>
<evidence type="ECO:0000256" key="6">
    <source>
        <dbReference type="SAM" id="MobiDB-lite"/>
    </source>
</evidence>
<accession>A0A093XMW7</accession>
<keyword evidence="1" id="KW-0479">Metal-binding</keyword>
<evidence type="ECO:0000256" key="4">
    <source>
        <dbReference type="ARBA" id="ARBA00023163"/>
    </source>
</evidence>
<dbReference type="HOGENOM" id="CLU_031656_1_0_1"/>
<comment type="caution">
    <text evidence="8">The sequence shown here is derived from an EMBL/GenBank/DDBJ whole genome shotgun (WGS) entry which is preliminary data.</text>
</comment>
<dbReference type="InterPro" id="IPR036864">
    <property type="entry name" value="Zn2-C6_fun-type_DNA-bd_sf"/>
</dbReference>
<evidence type="ECO:0000313" key="8">
    <source>
        <dbReference type="EMBL" id="KFX46568.1"/>
    </source>
</evidence>
<feature type="region of interest" description="Disordered" evidence="6">
    <location>
        <begin position="279"/>
        <end position="302"/>
    </location>
</feature>
<reference evidence="8" key="1">
    <citation type="journal article" date="2014" name="PLoS Genet.">
        <title>Signature Gene Expression Reveals Novel Clues to the Molecular Mechanisms of Dimorphic Transition in Penicillium marneffei.</title>
        <authorList>
            <person name="Yang E."/>
            <person name="Wang G."/>
            <person name="Cai J."/>
            <person name="Woo P.C."/>
            <person name="Lau S.K."/>
            <person name="Yuen K.-Y."/>
            <person name="Chow W.-N."/>
            <person name="Lin X."/>
        </authorList>
    </citation>
    <scope>NUCLEOTIDE SEQUENCE [LARGE SCALE GENOMIC DNA]</scope>
    <source>
        <strain evidence="8">PM1</strain>
    </source>
</reference>
<dbReference type="Pfam" id="PF00172">
    <property type="entry name" value="Zn_clus"/>
    <property type="match status" value="1"/>
</dbReference>
<proteinExistence type="predicted"/>
<dbReference type="PANTHER" id="PTHR31069:SF31">
    <property type="entry name" value="MONODICTYPHENONE CLUSTER TRANSCRIPTION FACTOR-RELATED"/>
    <property type="match status" value="1"/>
</dbReference>
<dbReference type="PRINTS" id="PR00755">
    <property type="entry name" value="AFLATOXINBRP"/>
</dbReference>
<dbReference type="CDD" id="cd00067">
    <property type="entry name" value="GAL4"/>
    <property type="match status" value="1"/>
</dbReference>
<dbReference type="AlphaFoldDB" id="A0A093XMW7"/>
<feature type="compositionally biased region" description="Polar residues" evidence="6">
    <location>
        <begin position="1"/>
        <end position="18"/>
    </location>
</feature>
<dbReference type="PROSITE" id="PS50048">
    <property type="entry name" value="ZN2_CY6_FUNGAL_2"/>
    <property type="match status" value="1"/>
</dbReference>
<protein>
    <submittedName>
        <fullName evidence="8">Aflatoxin biosynthesis regulatory protein</fullName>
    </submittedName>
</protein>
<dbReference type="Pfam" id="PF08493">
    <property type="entry name" value="AflR"/>
    <property type="match status" value="1"/>
</dbReference>
<dbReference type="GO" id="GO:0005634">
    <property type="term" value="C:nucleus"/>
    <property type="evidence" value="ECO:0007669"/>
    <property type="project" value="InterPro"/>
</dbReference>
<keyword evidence="2" id="KW-0805">Transcription regulation</keyword>
<dbReference type="InterPro" id="IPR013700">
    <property type="entry name" value="AflR"/>
</dbReference>
<feature type="compositionally biased region" description="Polar residues" evidence="6">
    <location>
        <begin position="231"/>
        <end position="251"/>
    </location>
</feature>
<keyword evidence="5" id="KW-0539">Nucleus</keyword>
<dbReference type="InterPro" id="IPR050675">
    <property type="entry name" value="OAF3"/>
</dbReference>
<dbReference type="EMBL" id="JPOX01000018">
    <property type="protein sequence ID" value="KFX46568.1"/>
    <property type="molecule type" value="Genomic_DNA"/>
</dbReference>
<sequence length="441" mass="47613">MEDLRSPSQVQPASTKSRGPTPAIPKLRDSCHPCAASKLKCNKEKPICARCAKRGITCEYLATKRGGRKHTNRNTNTTTDSNRAPPGNIAPPPPQPLKVTQFMPPKTTWFPAASSIPSTIAHGSPILIQNSPRPAGLIIDIPPPMLSPVNHPMSGTMADLTTDLDEFFATPNSFSIPELSDNDILGQSHFFQTSIESSTGSNITSSNSCENLFETFHLFQDGIPDFPVFSKPSSISDTQGSPADAQRSNNSTRGTDNLCCCLVRALGLMKQLFPNPTSNFTSAMEEVDQQQPQQQQQSNISPPSIQTVISKNQDTIAAIILGWYAAAAAPKSAASDHDNLAVQTPNITHSRTLSHPELVIQDSKIVGNYRLEGADADRMVAQLIAHGTQFNGESSHGSSSKSDESDLTVPLSALTFDQIIVDLRKRLRALSVNIVEGLRSH</sequence>
<evidence type="ECO:0000256" key="5">
    <source>
        <dbReference type="ARBA" id="ARBA00023242"/>
    </source>
</evidence>
<dbReference type="GO" id="GO:0003677">
    <property type="term" value="F:DNA binding"/>
    <property type="evidence" value="ECO:0007669"/>
    <property type="project" value="UniProtKB-KW"/>
</dbReference>
<gene>
    <name evidence="8" type="ORF">GQ26_0180690</name>
</gene>
<dbReference type="Gene3D" id="4.10.240.10">
    <property type="entry name" value="Zn(2)-C6 fungal-type DNA-binding domain"/>
    <property type="match status" value="1"/>
</dbReference>
<dbReference type="PROSITE" id="PS00463">
    <property type="entry name" value="ZN2_CY6_FUNGAL_1"/>
    <property type="match status" value="1"/>
</dbReference>
<dbReference type="InterPro" id="IPR001138">
    <property type="entry name" value="Zn2Cys6_DnaBD"/>
</dbReference>
<feature type="region of interest" description="Disordered" evidence="6">
    <location>
        <begin position="230"/>
        <end position="251"/>
    </location>
</feature>
<dbReference type="PANTHER" id="PTHR31069">
    <property type="entry name" value="OLEATE-ACTIVATED TRANSCRIPTION FACTOR 1-RELATED"/>
    <property type="match status" value="1"/>
</dbReference>
<evidence type="ECO:0000256" key="1">
    <source>
        <dbReference type="ARBA" id="ARBA00022723"/>
    </source>
</evidence>
<evidence type="ECO:0000259" key="7">
    <source>
        <dbReference type="PROSITE" id="PS50048"/>
    </source>
</evidence>
<feature type="compositionally biased region" description="Low complexity" evidence="6">
    <location>
        <begin position="289"/>
        <end position="302"/>
    </location>
</feature>
<dbReference type="GO" id="GO:0008270">
    <property type="term" value="F:zinc ion binding"/>
    <property type="evidence" value="ECO:0007669"/>
    <property type="project" value="InterPro"/>
</dbReference>
<dbReference type="GO" id="GO:0045122">
    <property type="term" value="P:aflatoxin biosynthetic process"/>
    <property type="evidence" value="ECO:0007669"/>
    <property type="project" value="InterPro"/>
</dbReference>
<dbReference type="SUPFAM" id="SSF57701">
    <property type="entry name" value="Zn2/Cys6 DNA-binding domain"/>
    <property type="match status" value="1"/>
</dbReference>
<feature type="region of interest" description="Disordered" evidence="6">
    <location>
        <begin position="67"/>
        <end position="91"/>
    </location>
</feature>
<evidence type="ECO:0000256" key="2">
    <source>
        <dbReference type="ARBA" id="ARBA00023015"/>
    </source>
</evidence>
<dbReference type="SMART" id="SM00066">
    <property type="entry name" value="GAL4"/>
    <property type="match status" value="1"/>
</dbReference>